<protein>
    <submittedName>
        <fullName evidence="2">Uncharacterized protein</fullName>
    </submittedName>
</protein>
<reference evidence="2" key="2">
    <citation type="journal article" date="2015" name="Data Brief">
        <title>Shoot transcriptome of the giant reed, Arundo donax.</title>
        <authorList>
            <person name="Barrero R.A."/>
            <person name="Guerrero F.D."/>
            <person name="Moolhuijzen P."/>
            <person name="Goolsby J.A."/>
            <person name="Tidwell J."/>
            <person name="Bellgard S.E."/>
            <person name="Bellgard M.I."/>
        </authorList>
    </citation>
    <scope>NUCLEOTIDE SEQUENCE</scope>
    <source>
        <tissue evidence="2">Shoot tissue taken approximately 20 cm above the soil surface</tissue>
    </source>
</reference>
<feature type="region of interest" description="Disordered" evidence="1">
    <location>
        <begin position="1"/>
        <end position="34"/>
    </location>
</feature>
<name>A0A0A8YUX8_ARUDO</name>
<sequence length="34" mass="3968">MASSARRTLTPSWPRLRLPSPSTTGRRWRPTCQR</sequence>
<proteinExistence type="predicted"/>
<evidence type="ECO:0000256" key="1">
    <source>
        <dbReference type="SAM" id="MobiDB-lite"/>
    </source>
</evidence>
<feature type="compositionally biased region" description="Low complexity" evidence="1">
    <location>
        <begin position="1"/>
        <end position="23"/>
    </location>
</feature>
<evidence type="ECO:0000313" key="2">
    <source>
        <dbReference type="EMBL" id="JAD26402.1"/>
    </source>
</evidence>
<dbReference type="AlphaFoldDB" id="A0A0A8YUX8"/>
<reference evidence="2" key="1">
    <citation type="submission" date="2014-09" db="EMBL/GenBank/DDBJ databases">
        <authorList>
            <person name="Magalhaes I.L.F."/>
            <person name="Oliveira U."/>
            <person name="Santos F.R."/>
            <person name="Vidigal T.H.D.A."/>
            <person name="Brescovit A.D."/>
            <person name="Santos A.J."/>
        </authorList>
    </citation>
    <scope>NUCLEOTIDE SEQUENCE</scope>
    <source>
        <tissue evidence="2">Shoot tissue taken approximately 20 cm above the soil surface</tissue>
    </source>
</reference>
<accession>A0A0A8YUX8</accession>
<organism evidence="2">
    <name type="scientific">Arundo donax</name>
    <name type="common">Giant reed</name>
    <name type="synonym">Donax arundinaceus</name>
    <dbReference type="NCBI Taxonomy" id="35708"/>
    <lineage>
        <taxon>Eukaryota</taxon>
        <taxon>Viridiplantae</taxon>
        <taxon>Streptophyta</taxon>
        <taxon>Embryophyta</taxon>
        <taxon>Tracheophyta</taxon>
        <taxon>Spermatophyta</taxon>
        <taxon>Magnoliopsida</taxon>
        <taxon>Liliopsida</taxon>
        <taxon>Poales</taxon>
        <taxon>Poaceae</taxon>
        <taxon>PACMAD clade</taxon>
        <taxon>Arundinoideae</taxon>
        <taxon>Arundineae</taxon>
        <taxon>Arundo</taxon>
    </lineage>
</organism>
<dbReference type="EMBL" id="GBRH01271493">
    <property type="protein sequence ID" value="JAD26402.1"/>
    <property type="molecule type" value="Transcribed_RNA"/>
</dbReference>